<comment type="similarity">
    <text evidence="2">Belongs to the HPr family.</text>
</comment>
<keyword evidence="3" id="KW-0963">Cytoplasm</keyword>
<proteinExistence type="inferred from homology"/>
<dbReference type="PANTHER" id="PTHR33705">
    <property type="entry name" value="PHOSPHOCARRIER PROTEIN HPR"/>
    <property type="match status" value="1"/>
</dbReference>
<name>A0A6P2IXA2_9BURK</name>
<protein>
    <submittedName>
        <fullName evidence="6">Phosphocarrier protein HPr</fullName>
    </submittedName>
</protein>
<evidence type="ECO:0000313" key="7">
    <source>
        <dbReference type="Proteomes" id="UP000494261"/>
    </source>
</evidence>
<dbReference type="CDD" id="cd00367">
    <property type="entry name" value="PTS-HPr_like"/>
    <property type="match status" value="1"/>
</dbReference>
<reference evidence="6 7" key="1">
    <citation type="submission" date="2019-09" db="EMBL/GenBank/DDBJ databases">
        <authorList>
            <person name="Depoorter E."/>
        </authorList>
    </citation>
    <scope>NUCLEOTIDE SEQUENCE [LARGE SCALE GENOMIC DNA]</scope>
    <source>
        <strain evidence="6">LMG 13014</strain>
    </source>
</reference>
<accession>A0A6P2IXA2</accession>
<comment type="subcellular location">
    <subcellularLocation>
        <location evidence="1">Cytoplasm</location>
    </subcellularLocation>
</comment>
<dbReference type="EMBL" id="CABVQC010000006">
    <property type="protein sequence ID" value="VWB34185.1"/>
    <property type="molecule type" value="Genomic_DNA"/>
</dbReference>
<dbReference type="InterPro" id="IPR000032">
    <property type="entry name" value="HPr-like"/>
</dbReference>
<evidence type="ECO:0000259" key="5">
    <source>
        <dbReference type="PROSITE" id="PS51350"/>
    </source>
</evidence>
<dbReference type="Gene3D" id="3.30.1340.10">
    <property type="entry name" value="HPr-like"/>
    <property type="match status" value="1"/>
</dbReference>
<organism evidence="6 7">
    <name type="scientific">Burkholderia aenigmatica</name>
    <dbReference type="NCBI Taxonomy" id="2015348"/>
    <lineage>
        <taxon>Bacteria</taxon>
        <taxon>Pseudomonadati</taxon>
        <taxon>Pseudomonadota</taxon>
        <taxon>Betaproteobacteria</taxon>
        <taxon>Burkholderiales</taxon>
        <taxon>Burkholderiaceae</taxon>
        <taxon>Burkholderia</taxon>
        <taxon>Burkholderia cepacia complex</taxon>
    </lineage>
</organism>
<evidence type="ECO:0000313" key="6">
    <source>
        <dbReference type="EMBL" id="VWB34185.1"/>
    </source>
</evidence>
<dbReference type="RefSeq" id="WP_175021759.1">
    <property type="nucleotide sequence ID" value="NZ_CABVQC010000006.1"/>
</dbReference>
<dbReference type="PRINTS" id="PR00107">
    <property type="entry name" value="PHOSPHOCPHPR"/>
</dbReference>
<evidence type="ECO:0000256" key="4">
    <source>
        <dbReference type="ARBA" id="ARBA00022683"/>
    </source>
</evidence>
<evidence type="ECO:0000256" key="3">
    <source>
        <dbReference type="ARBA" id="ARBA00022490"/>
    </source>
</evidence>
<dbReference type="PROSITE" id="PS51350">
    <property type="entry name" value="PTS_HPR_DOM"/>
    <property type="match status" value="1"/>
</dbReference>
<dbReference type="NCBIfam" id="TIGR01003">
    <property type="entry name" value="PTS_HPr_family"/>
    <property type="match status" value="1"/>
</dbReference>
<keyword evidence="4" id="KW-0598">Phosphotransferase system</keyword>
<evidence type="ECO:0000256" key="2">
    <source>
        <dbReference type="ARBA" id="ARBA00010736"/>
    </source>
</evidence>
<dbReference type="InterPro" id="IPR035895">
    <property type="entry name" value="HPr-like_sf"/>
</dbReference>
<dbReference type="SUPFAM" id="SSF55594">
    <property type="entry name" value="HPr-like"/>
    <property type="match status" value="1"/>
</dbReference>
<dbReference type="InterPro" id="IPR050399">
    <property type="entry name" value="HPr"/>
</dbReference>
<dbReference type="Pfam" id="PF00381">
    <property type="entry name" value="PTS-HPr"/>
    <property type="match status" value="1"/>
</dbReference>
<gene>
    <name evidence="6" type="ORF">BLA13014_01360</name>
</gene>
<evidence type="ECO:0000256" key="1">
    <source>
        <dbReference type="ARBA" id="ARBA00004496"/>
    </source>
</evidence>
<dbReference type="Proteomes" id="UP000494261">
    <property type="component" value="Unassembled WGS sequence"/>
</dbReference>
<dbReference type="AlphaFoldDB" id="A0A6P2IXA2"/>
<dbReference type="GO" id="GO:0009401">
    <property type="term" value="P:phosphoenolpyruvate-dependent sugar phosphotransferase system"/>
    <property type="evidence" value="ECO:0007669"/>
    <property type="project" value="UniProtKB-KW"/>
</dbReference>
<sequence>MLEEQVYVGGRFGLNGYRSALVATTASRFVSDITCTSHGKAVNAKDVMSVMTLCAPSGTVIRITAIGPDEAQAARALVSVLSADDTV</sequence>
<dbReference type="PANTHER" id="PTHR33705:SF2">
    <property type="entry name" value="PHOSPHOCARRIER PROTEIN NPR"/>
    <property type="match status" value="1"/>
</dbReference>
<feature type="domain" description="HPr" evidence="5">
    <location>
        <begin position="1"/>
        <end position="87"/>
    </location>
</feature>
<dbReference type="GO" id="GO:0005737">
    <property type="term" value="C:cytoplasm"/>
    <property type="evidence" value="ECO:0007669"/>
    <property type="project" value="UniProtKB-SubCell"/>
</dbReference>